<feature type="signal peptide" evidence="1">
    <location>
        <begin position="1"/>
        <end position="20"/>
    </location>
</feature>
<keyword evidence="1" id="KW-0732">Signal</keyword>
<accession>A0A917JB52</accession>
<keyword evidence="3" id="KW-1185">Reference proteome</keyword>
<organism evidence="2 3">
    <name type="scientific">Mucilaginibacter galii</name>
    <dbReference type="NCBI Taxonomy" id="2005073"/>
    <lineage>
        <taxon>Bacteria</taxon>
        <taxon>Pseudomonadati</taxon>
        <taxon>Bacteroidota</taxon>
        <taxon>Sphingobacteriia</taxon>
        <taxon>Sphingobacteriales</taxon>
        <taxon>Sphingobacteriaceae</taxon>
        <taxon>Mucilaginibacter</taxon>
    </lineage>
</organism>
<dbReference type="RefSeq" id="WP_188415682.1">
    <property type="nucleotide sequence ID" value="NZ_BMDO01000004.1"/>
</dbReference>
<reference evidence="2" key="2">
    <citation type="submission" date="2020-09" db="EMBL/GenBank/DDBJ databases">
        <authorList>
            <person name="Sun Q."/>
            <person name="Sedlacek I."/>
        </authorList>
    </citation>
    <scope>NUCLEOTIDE SEQUENCE</scope>
    <source>
        <strain evidence="2">CCM 8711</strain>
    </source>
</reference>
<feature type="chain" id="PRO_5036721028" description="DUF4412 domain-containing protein" evidence="1">
    <location>
        <begin position="21"/>
        <end position="195"/>
    </location>
</feature>
<reference evidence="2" key="1">
    <citation type="journal article" date="2014" name="Int. J. Syst. Evol. Microbiol.">
        <title>Complete genome sequence of Corynebacterium casei LMG S-19264T (=DSM 44701T), isolated from a smear-ripened cheese.</title>
        <authorList>
            <consortium name="US DOE Joint Genome Institute (JGI-PGF)"/>
            <person name="Walter F."/>
            <person name="Albersmeier A."/>
            <person name="Kalinowski J."/>
            <person name="Ruckert C."/>
        </authorList>
    </citation>
    <scope>NUCLEOTIDE SEQUENCE</scope>
    <source>
        <strain evidence="2">CCM 8711</strain>
    </source>
</reference>
<comment type="caution">
    <text evidence="2">The sequence shown here is derived from an EMBL/GenBank/DDBJ whole genome shotgun (WGS) entry which is preliminary data.</text>
</comment>
<dbReference type="EMBL" id="BMDO01000004">
    <property type="protein sequence ID" value="GGI50489.1"/>
    <property type="molecule type" value="Genomic_DNA"/>
</dbReference>
<sequence length="195" mass="22296">MKIRLLLLLSLLIASITVNAQQPGIVVNNSGDTLKCEMKFPFIGANKYKTAQMEDFKKLNVKEISYYRTDDLKHVYKAARLPNSKKTAFLQVVEEGRINLYTHTVTYSGYMGASYSTTTWYISKNNGELQELKTSALFSFKSKKDRKNNFSDMLADNPEALKLYQDEDNFSFKTLRNTVHFYNTGKPVEENKVAG</sequence>
<name>A0A917JB52_9SPHI</name>
<evidence type="ECO:0000313" key="3">
    <source>
        <dbReference type="Proteomes" id="UP000662074"/>
    </source>
</evidence>
<evidence type="ECO:0008006" key="4">
    <source>
        <dbReference type="Google" id="ProtNLM"/>
    </source>
</evidence>
<gene>
    <name evidence="2" type="ORF">GCM10011425_17010</name>
</gene>
<dbReference type="AlphaFoldDB" id="A0A917JB52"/>
<dbReference type="Proteomes" id="UP000662074">
    <property type="component" value="Unassembled WGS sequence"/>
</dbReference>
<proteinExistence type="predicted"/>
<evidence type="ECO:0000256" key="1">
    <source>
        <dbReference type="SAM" id="SignalP"/>
    </source>
</evidence>
<protein>
    <recommendedName>
        <fullName evidence="4">DUF4412 domain-containing protein</fullName>
    </recommendedName>
</protein>
<evidence type="ECO:0000313" key="2">
    <source>
        <dbReference type="EMBL" id="GGI50489.1"/>
    </source>
</evidence>